<protein>
    <submittedName>
        <fullName evidence="1">Uncharacterized protein</fullName>
    </submittedName>
</protein>
<reference evidence="1 2" key="1">
    <citation type="submission" date="2016-12" db="EMBL/GenBank/DDBJ databases">
        <authorList>
            <person name="Song W.-J."/>
            <person name="Kurnit D.M."/>
        </authorList>
    </citation>
    <scope>NUCLEOTIDE SEQUENCE [LARGE SCALE GENOMIC DNA]</scope>
    <source>
        <strain evidence="1 2">DSM 12503</strain>
    </source>
</reference>
<sequence>MKTREDMYSNEAKEIVRVITLYKTLTSEQVYRLFPGKESSIKNLLSVLIRQGRFFYNPTTGRLSANQECESNPDMGMIAAFWVLLDFIARVEYHTASDFPVKISFFCDGEMYEIIHVPYGQEILIGHAVSCKEEARRIILVESPEQIETLHIPGVSGFCTVGSDGSTCYYKLE</sequence>
<dbReference type="Pfam" id="PF18954">
    <property type="entry name" value="DUF5697"/>
    <property type="match status" value="1"/>
</dbReference>
<name>A0A1M7Y0U5_9FIRM</name>
<dbReference type="Proteomes" id="UP000184612">
    <property type="component" value="Unassembled WGS sequence"/>
</dbReference>
<dbReference type="EMBL" id="FRFD01000003">
    <property type="protein sequence ID" value="SHO45224.1"/>
    <property type="molecule type" value="Genomic_DNA"/>
</dbReference>
<evidence type="ECO:0000313" key="2">
    <source>
        <dbReference type="Proteomes" id="UP000184612"/>
    </source>
</evidence>
<organism evidence="1 2">
    <name type="scientific">Anaerocolumna xylanovorans DSM 12503</name>
    <dbReference type="NCBI Taxonomy" id="1121345"/>
    <lineage>
        <taxon>Bacteria</taxon>
        <taxon>Bacillati</taxon>
        <taxon>Bacillota</taxon>
        <taxon>Clostridia</taxon>
        <taxon>Lachnospirales</taxon>
        <taxon>Lachnospiraceae</taxon>
        <taxon>Anaerocolumna</taxon>
    </lineage>
</organism>
<proteinExistence type="predicted"/>
<keyword evidence="2" id="KW-1185">Reference proteome</keyword>
<dbReference type="AlphaFoldDB" id="A0A1M7Y0U5"/>
<evidence type="ECO:0000313" key="1">
    <source>
        <dbReference type="EMBL" id="SHO45224.1"/>
    </source>
</evidence>
<dbReference type="RefSeq" id="WP_073587531.1">
    <property type="nucleotide sequence ID" value="NZ_FRFD01000003.1"/>
</dbReference>
<dbReference type="STRING" id="1121345.SAMN02745217_00877"/>
<gene>
    <name evidence="1" type="ORF">SAMN02745217_00877</name>
</gene>
<dbReference type="InterPro" id="IPR043752">
    <property type="entry name" value="DUF5697"/>
</dbReference>
<accession>A0A1M7Y0U5</accession>
<dbReference type="OrthoDB" id="1908366at2"/>